<protein>
    <submittedName>
        <fullName evidence="1">Uncharacterized protein</fullName>
    </submittedName>
</protein>
<reference evidence="2" key="1">
    <citation type="journal article" date="2018" name="Nat. Plants">
        <title>Whole-genome landscape of Medicago truncatula symbiotic genes.</title>
        <authorList>
            <person name="Pecrix Y."/>
            <person name="Staton S.E."/>
            <person name="Sallet E."/>
            <person name="Lelandais-Briere C."/>
            <person name="Moreau S."/>
            <person name="Carrere S."/>
            <person name="Blein T."/>
            <person name="Jardinaud M.F."/>
            <person name="Latrasse D."/>
            <person name="Zouine M."/>
            <person name="Zahm M."/>
            <person name="Kreplak J."/>
            <person name="Mayjonade B."/>
            <person name="Satge C."/>
            <person name="Perez M."/>
            <person name="Cauet S."/>
            <person name="Marande W."/>
            <person name="Chantry-Darmon C."/>
            <person name="Lopez-Roques C."/>
            <person name="Bouchez O."/>
            <person name="Berard A."/>
            <person name="Debelle F."/>
            <person name="Munos S."/>
            <person name="Bendahmane A."/>
            <person name="Berges H."/>
            <person name="Niebel A."/>
            <person name="Buitink J."/>
            <person name="Frugier F."/>
            <person name="Benhamed M."/>
            <person name="Crespi M."/>
            <person name="Gouzy J."/>
            <person name="Gamas P."/>
        </authorList>
    </citation>
    <scope>NUCLEOTIDE SEQUENCE [LARGE SCALE GENOMIC DNA]</scope>
    <source>
        <strain evidence="2">cv. Jemalong A17</strain>
    </source>
</reference>
<accession>A0A396JUV1</accession>
<evidence type="ECO:0000313" key="2">
    <source>
        <dbReference type="Proteomes" id="UP000265566"/>
    </source>
</evidence>
<gene>
    <name evidence="1" type="ORF">MtrunA17_Chr1g0165801</name>
</gene>
<comment type="caution">
    <text evidence="1">The sequence shown here is derived from an EMBL/GenBank/DDBJ whole genome shotgun (WGS) entry which is preliminary data.</text>
</comment>
<dbReference type="AlphaFoldDB" id="A0A396JUV1"/>
<evidence type="ECO:0000313" key="1">
    <source>
        <dbReference type="EMBL" id="RHN78457.1"/>
    </source>
</evidence>
<name>A0A396JUV1_MEDTR</name>
<dbReference type="Gramene" id="rna2025">
    <property type="protein sequence ID" value="RHN78457.1"/>
    <property type="gene ID" value="gene2025"/>
</dbReference>
<sequence length="47" mass="5267">MIPETNQTNTSRPFLNLNKTTTLSRSNFSILVSMTMATLVANRSNLH</sequence>
<dbReference type="EMBL" id="PSQE01000001">
    <property type="protein sequence ID" value="RHN78457.1"/>
    <property type="molecule type" value="Genomic_DNA"/>
</dbReference>
<organism evidence="1 2">
    <name type="scientific">Medicago truncatula</name>
    <name type="common">Barrel medic</name>
    <name type="synonym">Medicago tribuloides</name>
    <dbReference type="NCBI Taxonomy" id="3880"/>
    <lineage>
        <taxon>Eukaryota</taxon>
        <taxon>Viridiplantae</taxon>
        <taxon>Streptophyta</taxon>
        <taxon>Embryophyta</taxon>
        <taxon>Tracheophyta</taxon>
        <taxon>Spermatophyta</taxon>
        <taxon>Magnoliopsida</taxon>
        <taxon>eudicotyledons</taxon>
        <taxon>Gunneridae</taxon>
        <taxon>Pentapetalae</taxon>
        <taxon>rosids</taxon>
        <taxon>fabids</taxon>
        <taxon>Fabales</taxon>
        <taxon>Fabaceae</taxon>
        <taxon>Papilionoideae</taxon>
        <taxon>50 kb inversion clade</taxon>
        <taxon>NPAAA clade</taxon>
        <taxon>Hologalegina</taxon>
        <taxon>IRL clade</taxon>
        <taxon>Trifolieae</taxon>
        <taxon>Medicago</taxon>
    </lineage>
</organism>
<dbReference type="Proteomes" id="UP000265566">
    <property type="component" value="Chromosome 1"/>
</dbReference>
<proteinExistence type="predicted"/>